<feature type="chain" id="PRO_5045312021" description="Glycoside hydrolase family 88 protein" evidence="2">
    <location>
        <begin position="21"/>
        <end position="383"/>
    </location>
</feature>
<keyword evidence="2" id="KW-0732">Signal</keyword>
<dbReference type="Gene3D" id="1.50.10.10">
    <property type="match status" value="1"/>
</dbReference>
<gene>
    <name evidence="3" type="ORF">BSYN_25160</name>
</gene>
<evidence type="ECO:0000313" key="3">
    <source>
        <dbReference type="EMBL" id="BEH00252.1"/>
    </source>
</evidence>
<dbReference type="InterPro" id="IPR012341">
    <property type="entry name" value="6hp_glycosidase-like_sf"/>
</dbReference>
<evidence type="ECO:0000256" key="2">
    <source>
        <dbReference type="SAM" id="SignalP"/>
    </source>
</evidence>
<keyword evidence="1" id="KW-0378">Hydrolase</keyword>
<evidence type="ECO:0008006" key="5">
    <source>
        <dbReference type="Google" id="ProtNLM"/>
    </source>
</evidence>
<dbReference type="PANTHER" id="PTHR33886:SF8">
    <property type="entry name" value="UNSATURATED RHAMNOGALACTURONAN HYDROLASE (EUROFUNG)"/>
    <property type="match status" value="1"/>
</dbReference>
<keyword evidence="4" id="KW-1185">Reference proteome</keyword>
<dbReference type="SUPFAM" id="SSF48208">
    <property type="entry name" value="Six-hairpin glycosidases"/>
    <property type="match status" value="1"/>
</dbReference>
<dbReference type="Proteomes" id="UP001496674">
    <property type="component" value="Chromosome"/>
</dbReference>
<evidence type="ECO:0000313" key="4">
    <source>
        <dbReference type="Proteomes" id="UP001496674"/>
    </source>
</evidence>
<evidence type="ECO:0000256" key="1">
    <source>
        <dbReference type="ARBA" id="ARBA00022801"/>
    </source>
</evidence>
<protein>
    <recommendedName>
        <fullName evidence="5">Glycoside hydrolase family 88 protein</fullName>
    </recommendedName>
</protein>
<feature type="signal peptide" evidence="2">
    <location>
        <begin position="1"/>
        <end position="20"/>
    </location>
</feature>
<sequence length="383" mass="44227">MKMRIIISFFIIVFPWQFSAGQSKKESSTQPAVVINKDSIKNTLKKVADWQIKNFTYSTNQSHDFGIDSWTNATLYFGMLQWAKIAPDSIAYYDWLTKLGAENQWKIAENFINYPKYGLYHADELCIAQTYLGLYKKFRKEEMLKSVQKRIDWIINYPPNGNMSHTNKQTWTWSDALFMAPPVFAELYTLTGNLRYIEFMDEQFKKTYNHLYDPKEKLFYRDDSYFNKQEKNGAKVFWGRGNGWVAAGLVDLLKILPKGSQYRLFYQNLFKELVPRLASLQDKNGFWHASLLDPTSYPAPETSATSLITYALAYGINEGLLDKEKFKPVVRKAWRALASAVDENGKLGWVQPIGADPKKVTKEMTSVYGVGAFLLAGTELYQF</sequence>
<dbReference type="InterPro" id="IPR052043">
    <property type="entry name" value="PolySaccharide_Degr_Enz"/>
</dbReference>
<dbReference type="Pfam" id="PF07470">
    <property type="entry name" value="Glyco_hydro_88"/>
    <property type="match status" value="1"/>
</dbReference>
<proteinExistence type="predicted"/>
<dbReference type="InterPro" id="IPR008928">
    <property type="entry name" value="6-hairpin_glycosidase_sf"/>
</dbReference>
<dbReference type="EMBL" id="AP028055">
    <property type="protein sequence ID" value="BEH00252.1"/>
    <property type="molecule type" value="Genomic_DNA"/>
</dbReference>
<name>A0ABN6Z6U7_9BACE</name>
<dbReference type="PANTHER" id="PTHR33886">
    <property type="entry name" value="UNSATURATED RHAMNOGALACTURONAN HYDROLASE (EUROFUNG)"/>
    <property type="match status" value="1"/>
</dbReference>
<reference evidence="3 4" key="1">
    <citation type="submission" date="2023-04" db="EMBL/GenBank/DDBJ databases">
        <title>Draft genome sequence of acteroides sedimenti strain YN3PY1.</title>
        <authorList>
            <person name="Yoshida N."/>
        </authorList>
    </citation>
    <scope>NUCLEOTIDE SEQUENCE [LARGE SCALE GENOMIC DNA]</scope>
    <source>
        <strain evidence="3 4">YN3PY1</strain>
    </source>
</reference>
<accession>A0ABN6Z6U7</accession>
<dbReference type="InterPro" id="IPR010905">
    <property type="entry name" value="Glyco_hydro_88"/>
</dbReference>
<organism evidence="3 4">
    <name type="scientific">Bacteroides sedimenti</name>
    <dbReference type="NCBI Taxonomy" id="2136147"/>
    <lineage>
        <taxon>Bacteria</taxon>
        <taxon>Pseudomonadati</taxon>
        <taxon>Bacteroidota</taxon>
        <taxon>Bacteroidia</taxon>
        <taxon>Bacteroidales</taxon>
        <taxon>Bacteroidaceae</taxon>
        <taxon>Bacteroides</taxon>
    </lineage>
</organism>